<sequence>MNMHAKVKRTRQPVWDDAAKQRMAAMWNDGYSATMIAANFEGASRMSILGLVHRNPDMFKPKKVGAPAYARTGGRKPEPKIPGAPRRKPKHDNVGNGIGKTRKVRMDIARRDIAEFEGGTSPCMKIAPSDAERLDTGYAKELTELQAGECRWVLNNGGPFLFCAEATGGATYCAHHAGRARAFVEVV</sequence>
<protein>
    <submittedName>
        <fullName evidence="2">GcrA family cell cycle regulator protein</fullName>
    </submittedName>
</protein>
<dbReference type="InterPro" id="IPR011681">
    <property type="entry name" value="GcrA"/>
</dbReference>
<accession>A0ABM6C8U2</accession>
<proteinExistence type="predicted"/>
<feature type="region of interest" description="Disordered" evidence="1">
    <location>
        <begin position="64"/>
        <end position="98"/>
    </location>
</feature>
<organism evidence="2 3">
    <name type="scientific">Rhizobium phaseoli</name>
    <dbReference type="NCBI Taxonomy" id="396"/>
    <lineage>
        <taxon>Bacteria</taxon>
        <taxon>Pseudomonadati</taxon>
        <taxon>Pseudomonadota</taxon>
        <taxon>Alphaproteobacteria</taxon>
        <taxon>Hyphomicrobiales</taxon>
        <taxon>Rhizobiaceae</taxon>
        <taxon>Rhizobium/Agrobacterium group</taxon>
        <taxon>Rhizobium</taxon>
    </lineage>
</organism>
<keyword evidence="3" id="KW-1185">Reference proteome</keyword>
<reference evidence="2 3" key="1">
    <citation type="submission" date="2015-11" db="EMBL/GenBank/DDBJ databases">
        <title>The limits of bacterial species coexistence and the symbiotic plasmid transference in sympatric Rhizobium populations.</title>
        <authorList>
            <person name="Perez-Carrascal O.M."/>
            <person name="VanInsberghe D."/>
            <person name="Juarez S."/>
            <person name="Polz M.F."/>
            <person name="Vinuesa P."/>
            <person name="Gonzalez V."/>
        </authorList>
    </citation>
    <scope>NUCLEOTIDE SEQUENCE [LARGE SCALE GENOMIC DNA]</scope>
    <source>
        <strain evidence="2 3">N771</strain>
    </source>
</reference>
<name>A0ABM6C8U2_9HYPH</name>
<evidence type="ECO:0000256" key="1">
    <source>
        <dbReference type="SAM" id="MobiDB-lite"/>
    </source>
</evidence>
<dbReference type="Proteomes" id="UP000078551">
    <property type="component" value="Chromosome"/>
</dbReference>
<evidence type="ECO:0000313" key="2">
    <source>
        <dbReference type="EMBL" id="ANL84650.1"/>
    </source>
</evidence>
<dbReference type="EMBL" id="CP013568">
    <property type="protein sequence ID" value="ANL84650.1"/>
    <property type="molecule type" value="Genomic_DNA"/>
</dbReference>
<evidence type="ECO:0000313" key="3">
    <source>
        <dbReference type="Proteomes" id="UP000078551"/>
    </source>
</evidence>
<dbReference type="Pfam" id="PF07750">
    <property type="entry name" value="GcrA"/>
    <property type="match status" value="1"/>
</dbReference>
<dbReference type="RefSeq" id="WP_064832528.1">
    <property type="nucleotide sequence ID" value="NZ_CP013568.1"/>
</dbReference>
<gene>
    <name evidence="2" type="ORF">AMC81_CH01869</name>
</gene>